<keyword evidence="2" id="KW-0433">Leucine-rich repeat</keyword>
<organism evidence="12 13">
    <name type="scientific">Ambrosia artemisiifolia</name>
    <name type="common">Common ragweed</name>
    <dbReference type="NCBI Taxonomy" id="4212"/>
    <lineage>
        <taxon>Eukaryota</taxon>
        <taxon>Viridiplantae</taxon>
        <taxon>Streptophyta</taxon>
        <taxon>Embryophyta</taxon>
        <taxon>Tracheophyta</taxon>
        <taxon>Spermatophyta</taxon>
        <taxon>Magnoliopsida</taxon>
        <taxon>eudicotyledons</taxon>
        <taxon>Gunneridae</taxon>
        <taxon>Pentapetalae</taxon>
        <taxon>asterids</taxon>
        <taxon>campanulids</taxon>
        <taxon>Asterales</taxon>
        <taxon>Asteraceae</taxon>
        <taxon>Asteroideae</taxon>
        <taxon>Heliantheae alliance</taxon>
        <taxon>Heliantheae</taxon>
        <taxon>Ambrosia</taxon>
    </lineage>
</organism>
<dbReference type="InterPro" id="IPR011009">
    <property type="entry name" value="Kinase-like_dom_sf"/>
</dbReference>
<feature type="domain" description="Protein kinase" evidence="11">
    <location>
        <begin position="421"/>
        <end position="695"/>
    </location>
</feature>
<keyword evidence="13" id="KW-1185">Reference proteome</keyword>
<dbReference type="Gene3D" id="3.30.200.20">
    <property type="entry name" value="Phosphorylase Kinase, domain 1"/>
    <property type="match status" value="1"/>
</dbReference>
<dbReference type="Pfam" id="PF08263">
    <property type="entry name" value="LRRNT_2"/>
    <property type="match status" value="1"/>
</dbReference>
<evidence type="ECO:0000256" key="5">
    <source>
        <dbReference type="ARBA" id="ARBA00022737"/>
    </source>
</evidence>
<evidence type="ECO:0000256" key="3">
    <source>
        <dbReference type="ARBA" id="ARBA00022692"/>
    </source>
</evidence>
<dbReference type="GO" id="GO:0016020">
    <property type="term" value="C:membrane"/>
    <property type="evidence" value="ECO:0007669"/>
    <property type="project" value="UniProtKB-SubCell"/>
</dbReference>
<evidence type="ECO:0000259" key="11">
    <source>
        <dbReference type="PROSITE" id="PS50011"/>
    </source>
</evidence>
<dbReference type="PANTHER" id="PTHR48007">
    <property type="entry name" value="LEUCINE-RICH REPEAT RECEPTOR-LIKE PROTEIN KINASE PXC1"/>
    <property type="match status" value="1"/>
</dbReference>
<dbReference type="FunFam" id="3.80.10.10:FF:000562">
    <property type="entry name" value="Protein NSP-INTERACTING KINASE 2"/>
    <property type="match status" value="1"/>
</dbReference>
<evidence type="ECO:0000256" key="10">
    <source>
        <dbReference type="SAM" id="SignalP"/>
    </source>
</evidence>
<dbReference type="EMBL" id="JAMZMK010008925">
    <property type="protein sequence ID" value="KAI7737913.1"/>
    <property type="molecule type" value="Genomic_DNA"/>
</dbReference>
<dbReference type="InterPro" id="IPR001245">
    <property type="entry name" value="Ser-Thr/Tyr_kinase_cat_dom"/>
</dbReference>
<dbReference type="FunFam" id="3.80.10.10:FF:000129">
    <property type="entry name" value="Leucine-rich repeat receptor-like kinase"/>
    <property type="match status" value="1"/>
</dbReference>
<protein>
    <recommendedName>
        <fullName evidence="11">Protein kinase domain-containing protein</fullName>
    </recommendedName>
</protein>
<evidence type="ECO:0000256" key="8">
    <source>
        <dbReference type="SAM" id="MobiDB-lite"/>
    </source>
</evidence>
<gene>
    <name evidence="12" type="ORF">M8C21_027379</name>
</gene>
<dbReference type="SUPFAM" id="SSF52058">
    <property type="entry name" value="L domain-like"/>
    <property type="match status" value="1"/>
</dbReference>
<evidence type="ECO:0000256" key="6">
    <source>
        <dbReference type="ARBA" id="ARBA00022989"/>
    </source>
</evidence>
<keyword evidence="4 10" id="KW-0732">Signal</keyword>
<dbReference type="InterPro" id="IPR046959">
    <property type="entry name" value="PRK1-6/SRF4-like"/>
</dbReference>
<comment type="caution">
    <text evidence="12">The sequence shown here is derived from an EMBL/GenBank/DDBJ whole genome shotgun (WGS) entry which is preliminary data.</text>
</comment>
<dbReference type="FunFam" id="3.30.200.20:FF:000371">
    <property type="entry name" value="Protein NSP-INTERACTING KINASE 2"/>
    <property type="match status" value="1"/>
</dbReference>
<comment type="subcellular location">
    <subcellularLocation>
        <location evidence="1">Membrane</location>
        <topology evidence="1">Single-pass membrane protein</topology>
    </subcellularLocation>
</comment>
<keyword evidence="6 9" id="KW-1133">Transmembrane helix</keyword>
<feature type="transmembrane region" description="Helical" evidence="9">
    <location>
        <begin position="316"/>
        <end position="341"/>
    </location>
</feature>
<dbReference type="Pfam" id="PF23598">
    <property type="entry name" value="LRR_14"/>
    <property type="match status" value="1"/>
</dbReference>
<dbReference type="PANTHER" id="PTHR48007:SF65">
    <property type="entry name" value="OS01G0577600 PROTEIN"/>
    <property type="match status" value="1"/>
</dbReference>
<dbReference type="InterPro" id="IPR000719">
    <property type="entry name" value="Prot_kinase_dom"/>
</dbReference>
<keyword evidence="3 9" id="KW-0812">Transmembrane</keyword>
<feature type="compositionally biased region" description="Polar residues" evidence="8">
    <location>
        <begin position="271"/>
        <end position="290"/>
    </location>
</feature>
<evidence type="ECO:0000256" key="2">
    <source>
        <dbReference type="ARBA" id="ARBA00022614"/>
    </source>
</evidence>
<evidence type="ECO:0000256" key="9">
    <source>
        <dbReference type="SAM" id="Phobius"/>
    </source>
</evidence>
<keyword evidence="5" id="KW-0677">Repeat</keyword>
<feature type="region of interest" description="Disordered" evidence="8">
    <location>
        <begin position="271"/>
        <end position="295"/>
    </location>
</feature>
<evidence type="ECO:0000256" key="1">
    <source>
        <dbReference type="ARBA" id="ARBA00004167"/>
    </source>
</evidence>
<dbReference type="Gene3D" id="3.80.10.10">
    <property type="entry name" value="Ribonuclease Inhibitor"/>
    <property type="match status" value="2"/>
</dbReference>
<keyword evidence="7 9" id="KW-0472">Membrane</keyword>
<dbReference type="AlphaFoldDB" id="A0AAD5C9P1"/>
<proteinExistence type="predicted"/>
<dbReference type="GO" id="GO:0005524">
    <property type="term" value="F:ATP binding"/>
    <property type="evidence" value="ECO:0007669"/>
    <property type="project" value="InterPro"/>
</dbReference>
<dbReference type="GO" id="GO:0004674">
    <property type="term" value="F:protein serine/threonine kinase activity"/>
    <property type="evidence" value="ECO:0007669"/>
    <property type="project" value="UniProtKB-EC"/>
</dbReference>
<dbReference type="InterPro" id="IPR032675">
    <property type="entry name" value="LRR_dom_sf"/>
</dbReference>
<accession>A0AAD5C9P1</accession>
<dbReference type="Proteomes" id="UP001206925">
    <property type="component" value="Unassembled WGS sequence"/>
</dbReference>
<feature type="signal peptide" evidence="10">
    <location>
        <begin position="1"/>
        <end position="30"/>
    </location>
</feature>
<dbReference type="PROSITE" id="PS50011">
    <property type="entry name" value="PROTEIN_KINASE_DOM"/>
    <property type="match status" value="1"/>
</dbReference>
<reference evidence="12" key="1">
    <citation type="submission" date="2022-06" db="EMBL/GenBank/DDBJ databases">
        <title>Uncovering the hologenomic basis of an extraordinary plant invasion.</title>
        <authorList>
            <person name="Bieker V.C."/>
            <person name="Martin M.D."/>
            <person name="Gilbert T."/>
            <person name="Hodgins K."/>
            <person name="Battlay P."/>
            <person name="Petersen B."/>
            <person name="Wilson J."/>
        </authorList>
    </citation>
    <scope>NUCLEOTIDE SEQUENCE</scope>
    <source>
        <strain evidence="12">AA19_3_7</strain>
        <tissue evidence="12">Leaf</tissue>
    </source>
</reference>
<evidence type="ECO:0000256" key="7">
    <source>
        <dbReference type="ARBA" id="ARBA00023136"/>
    </source>
</evidence>
<dbReference type="Gene3D" id="1.10.510.10">
    <property type="entry name" value="Transferase(Phosphotransferase) domain 1"/>
    <property type="match status" value="1"/>
</dbReference>
<dbReference type="InterPro" id="IPR013210">
    <property type="entry name" value="LRR_N_plant-typ"/>
</dbReference>
<evidence type="ECO:0000313" key="12">
    <source>
        <dbReference type="EMBL" id="KAI7737913.1"/>
    </source>
</evidence>
<dbReference type="SMART" id="SM00220">
    <property type="entry name" value="S_TKc"/>
    <property type="match status" value="1"/>
</dbReference>
<evidence type="ECO:0000313" key="13">
    <source>
        <dbReference type="Proteomes" id="UP001206925"/>
    </source>
</evidence>
<evidence type="ECO:0000256" key="4">
    <source>
        <dbReference type="ARBA" id="ARBA00022729"/>
    </source>
</evidence>
<dbReference type="Pfam" id="PF07714">
    <property type="entry name" value="PK_Tyr_Ser-Thr"/>
    <property type="match status" value="1"/>
</dbReference>
<dbReference type="InterPro" id="IPR055414">
    <property type="entry name" value="LRR_R13L4/SHOC2-like"/>
</dbReference>
<dbReference type="FunFam" id="1.10.510.10:FF:000513">
    <property type="entry name" value="Protein NSP-INTERACTING KINASE 2"/>
    <property type="match status" value="1"/>
</dbReference>
<sequence>MNKNNILSLLLSLSTLFLLLLLNPSLQTLAITQEPSELPILLKIKSFLDPDGETLTSWSPNASTYCGGSFEGVACDELGHVMNISLQGKGLSGQIPPEIGQLKSLSGLYLHFNSLHGEIPKEIANLTHLTDLYLNVNNLSGQIPPELGKMLNLQVLQLCYNQLSGSLPPQFGSLKKLSVLALQYNQLTGAIPAALGNLETLQRLDVSYNRLFGSIPTKLADAPILLVLDVRNNTLSGNVPLVLKKLDDGFQYANNTDLCGSGFADLKACNSSVSPENSNKPEPFGTQSKGATPKAIPQSAYITGDQSRSKSKSTNAGLAAILGAVLTVMLLTGGIFTFIWYRRRKQRIGTVFESSDSRISTDQFQVKEIVSRRSASPLMSLEYSNGWDPMSKSHTGSGFLQEILESYMFNVDDVESATRFFSDSNLLGKSSFSATYRGILRDGSLVAIKRIAKTSCISDETDFLKGLKILISLKHENLLRLRGFCCSKGRGECFLIYDYVAKGNLLQYLDVKGKTGNGNVLDWSTRFSIIKGIAKGIEYLHEAKGKRPALVHQNISAEKVLIDQHYKPLLSGSGLHKLLADDIIFSTLKASAAMGYLAPEYTTTGRFTDKSDIYAFGTLVFQIVSGKTRIGSSIRQGAELCKVEDFVDANLDGKFSESEAVMLGKIALICTDEYPNSRPTIATVVQELSNVGSAH</sequence>
<dbReference type="SUPFAM" id="SSF56112">
    <property type="entry name" value="Protein kinase-like (PK-like)"/>
    <property type="match status" value="1"/>
</dbReference>
<feature type="chain" id="PRO_5042074948" description="Protein kinase domain-containing protein" evidence="10">
    <location>
        <begin position="31"/>
        <end position="695"/>
    </location>
</feature>
<name>A0AAD5C9P1_AMBAR</name>